<evidence type="ECO:0000313" key="1">
    <source>
        <dbReference type="EMBL" id="CSB77280.1"/>
    </source>
</evidence>
<reference evidence="1 2" key="1">
    <citation type="submission" date="2015-07" db="EMBL/GenBank/DDBJ databases">
        <authorList>
            <consortium name="Pathogen Informatics"/>
        </authorList>
    </citation>
    <scope>NUCLEOTIDE SEQUENCE [LARGE SCALE GENOMIC DNA]</scope>
    <source>
        <strain evidence="1 2">A325</strain>
    </source>
</reference>
<dbReference type="AlphaFoldDB" id="A0A655VX82"/>
<organism evidence="1 2">
    <name type="scientific">Vibrio cholerae</name>
    <dbReference type="NCBI Taxonomy" id="666"/>
    <lineage>
        <taxon>Bacteria</taxon>
        <taxon>Pseudomonadati</taxon>
        <taxon>Pseudomonadota</taxon>
        <taxon>Gammaproteobacteria</taxon>
        <taxon>Vibrionales</taxon>
        <taxon>Vibrionaceae</taxon>
        <taxon>Vibrio</taxon>
    </lineage>
</organism>
<proteinExistence type="predicted"/>
<gene>
    <name evidence="1" type="ORF">ERS013201_00919</name>
</gene>
<sequence length="149" mass="17164">MSHQIPAEGIDFVLFNPSTNRIINQLSKHAIFRCGIRAASRILDLTTPLIQALVVPRDDAIQYRFIRNTRFVGMVINHIHHHIHPNLLFDRLHHLTKFFDAGNAVRLSGIRAFWHGVVERIIAPVEAIHITQKTIQTLHERLLFRVSGF</sequence>
<name>A0A655VX82_VIBCL</name>
<dbReference type="Proteomes" id="UP000046067">
    <property type="component" value="Unassembled WGS sequence"/>
</dbReference>
<accession>A0A655VX82</accession>
<protein>
    <submittedName>
        <fullName evidence="1">Uncharacterized protein</fullName>
    </submittedName>
</protein>
<dbReference type="EMBL" id="CWQJ01000004">
    <property type="protein sequence ID" value="CSB77280.1"/>
    <property type="molecule type" value="Genomic_DNA"/>
</dbReference>
<evidence type="ECO:0000313" key="2">
    <source>
        <dbReference type="Proteomes" id="UP000046067"/>
    </source>
</evidence>